<dbReference type="SUPFAM" id="SSF48452">
    <property type="entry name" value="TPR-like"/>
    <property type="match status" value="2"/>
</dbReference>
<dbReference type="EMBL" id="JANIEX010000721">
    <property type="protein sequence ID" value="KAJ3563804.1"/>
    <property type="molecule type" value="Genomic_DNA"/>
</dbReference>
<feature type="repeat" description="PPR" evidence="1">
    <location>
        <begin position="592"/>
        <end position="626"/>
    </location>
</feature>
<feature type="repeat" description="PPR" evidence="1">
    <location>
        <begin position="627"/>
        <end position="661"/>
    </location>
</feature>
<protein>
    <recommendedName>
        <fullName evidence="5">Pentacotripeptide-repeat region of PRORP domain-containing protein</fullName>
    </recommendedName>
</protein>
<feature type="compositionally biased region" description="Low complexity" evidence="2">
    <location>
        <begin position="996"/>
        <end position="1009"/>
    </location>
</feature>
<gene>
    <name evidence="3" type="ORF">NP233_g8700</name>
</gene>
<feature type="repeat" description="PPR" evidence="1">
    <location>
        <begin position="742"/>
        <end position="776"/>
    </location>
</feature>
<evidence type="ECO:0000313" key="3">
    <source>
        <dbReference type="EMBL" id="KAJ3563804.1"/>
    </source>
</evidence>
<name>A0AAD5VSB8_9AGAR</name>
<sequence>MTIPGSGHPVSPSLIEIDFQKVYCSTDFPEAHHSGRGSWLNLWRYSYETLYFLSALQLKGLNFSLPTYLGRHRDKRKSRRGRERNRIYVAFYNAGTRNWRHCPTHDIPFMLQELLPPRERPVHRFQSSRARNALRFTNSKLTSSRTKNVSTGQRRHVSHHVRSSETLAPDRSEASSSQTSWHQAWPQDLPPSSSPLSKFIHVKKLRHINLEFAWDAFNAFRESGIAAGETPPENLSQELLVFVERFCTRVEMFYHEDNSYSQLKVQRERFRAMVDYLQEHFDASERGVQLLIARLRAMYGQFDAAIEILRRIRKAIFRTDFGVSVAYRAIYSSIFYFHDSVHVVEFLTQHYFFEYFRPPYCYHYRDEGDTCLRHRHPRLLYILASLQDPVSLFKARPTKQSPDRYHVYQLLILAYCQYKLPQQALCVYDTAQALSDYSKDMDDRLKLRIVRALVQGGFFDDANRLYDTIDPSTPEHRNTGIHLFALQGDINAVKGKFSLDTDNKHRRAMKLQVYAVRGQTEVLRTLFNEMYPRRRDGKYKFATPDAMDYAIVIYGHARRGDPEGMQPWFDRMIDDGIQPNIYVCKEWGLRQNAVVYTNIITALSRHHKPSTAEGIFKRALRDKVIPDQAMVGALMNAYVEAGQWDEVVSLFSSVQQNSRSPLRCTIEMYNIALKGYVMMGAPFRVVATLFERLDQDGNVAPTPITFALLLQSACEGGYMAAAMEIYQEMVRRAKLGQESLMNPFTFTILISGFLRKGDKDKAMEIYQEMTNRGIQPTSVTFNSVLSYYSNEQAKESLQMAYEFMTRIANQGEDALVMLKEKLDLPPAHLVYEPLLRGYSSNGNVEGFEKLLQNLLDAGGRVTLTILTYLLNLYRTKGRVESATKVWTHLLELGTETMNGAKFPLEGQPDIEARTDMLCVPLTLYLDTLSAVGEHEEVLEVWQDYQKRGFSFNFFNWNRLGEYLICAGDYERAFEVLDRILLPYVRYTRNEPRTSSESDAPETAESSSEETWQRPFDVLNKTTLSFLQTIVSPTRPLTSTTRSKIFANRRESRQDNDEIIASLALKPPSRSPYPSSTDEFSPPTEPAAPSESPSTSSPASQDGELIPFHDTGASSSSRSLEVPEAESTPDFVRPLWILGHVPEGNAPKLQYSLLQYLLIGIQRLRAGQPPIASINPGQTSHEDLYGADYSPKQQQMLRDMLAGIHDNYPDAVAEVLAFEERERIRLGDNYEKFYIWA</sequence>
<proteinExistence type="predicted"/>
<feature type="region of interest" description="Disordered" evidence="2">
    <location>
        <begin position="1062"/>
        <end position="1124"/>
    </location>
</feature>
<organism evidence="3 4">
    <name type="scientific">Leucocoprinus birnbaumii</name>
    <dbReference type="NCBI Taxonomy" id="56174"/>
    <lineage>
        <taxon>Eukaryota</taxon>
        <taxon>Fungi</taxon>
        <taxon>Dikarya</taxon>
        <taxon>Basidiomycota</taxon>
        <taxon>Agaricomycotina</taxon>
        <taxon>Agaricomycetes</taxon>
        <taxon>Agaricomycetidae</taxon>
        <taxon>Agaricales</taxon>
        <taxon>Agaricineae</taxon>
        <taxon>Agaricaceae</taxon>
        <taxon>Leucocoprinus</taxon>
    </lineage>
</organism>
<dbReference type="PANTHER" id="PTHR47938">
    <property type="entry name" value="RESPIRATORY COMPLEX I CHAPERONE (CIA84), PUTATIVE (AFU_ORTHOLOGUE AFUA_2G06020)-RELATED"/>
    <property type="match status" value="1"/>
</dbReference>
<feature type="compositionally biased region" description="Polar residues" evidence="2">
    <location>
        <begin position="136"/>
        <end position="152"/>
    </location>
</feature>
<dbReference type="GO" id="GO:0003729">
    <property type="term" value="F:mRNA binding"/>
    <property type="evidence" value="ECO:0007669"/>
    <property type="project" value="TreeGrafter"/>
</dbReference>
<feature type="region of interest" description="Disordered" evidence="2">
    <location>
        <begin position="136"/>
        <end position="191"/>
    </location>
</feature>
<dbReference type="Pfam" id="PF01535">
    <property type="entry name" value="PPR"/>
    <property type="match status" value="3"/>
</dbReference>
<evidence type="ECO:0000313" key="4">
    <source>
        <dbReference type="Proteomes" id="UP001213000"/>
    </source>
</evidence>
<keyword evidence="4" id="KW-1185">Reference proteome</keyword>
<reference evidence="3" key="1">
    <citation type="submission" date="2022-07" db="EMBL/GenBank/DDBJ databases">
        <title>Genome Sequence of Leucocoprinus birnbaumii.</title>
        <authorList>
            <person name="Buettner E."/>
        </authorList>
    </citation>
    <scope>NUCLEOTIDE SEQUENCE</scope>
    <source>
        <strain evidence="3">VT141</strain>
    </source>
</reference>
<feature type="compositionally biased region" description="Low complexity" evidence="2">
    <location>
        <begin position="1086"/>
        <end position="1099"/>
    </location>
</feature>
<evidence type="ECO:0008006" key="5">
    <source>
        <dbReference type="Google" id="ProtNLM"/>
    </source>
</evidence>
<comment type="caution">
    <text evidence="3">The sequence shown here is derived from an EMBL/GenBank/DDBJ whole genome shotgun (WGS) entry which is preliminary data.</text>
</comment>
<dbReference type="Gene3D" id="1.25.40.10">
    <property type="entry name" value="Tetratricopeptide repeat domain"/>
    <property type="match status" value="4"/>
</dbReference>
<dbReference type="InterPro" id="IPR002885">
    <property type="entry name" value="PPR_rpt"/>
</dbReference>
<feature type="repeat" description="PPR" evidence="1">
    <location>
        <begin position="545"/>
        <end position="579"/>
    </location>
</feature>
<dbReference type="NCBIfam" id="TIGR00756">
    <property type="entry name" value="PPR"/>
    <property type="match status" value="1"/>
</dbReference>
<dbReference type="Pfam" id="PF13041">
    <property type="entry name" value="PPR_2"/>
    <property type="match status" value="1"/>
</dbReference>
<evidence type="ECO:0000256" key="1">
    <source>
        <dbReference type="PROSITE-ProRule" id="PRU00708"/>
    </source>
</evidence>
<dbReference type="PROSITE" id="PS51375">
    <property type="entry name" value="PPR"/>
    <property type="match status" value="4"/>
</dbReference>
<evidence type="ECO:0000256" key="2">
    <source>
        <dbReference type="SAM" id="MobiDB-lite"/>
    </source>
</evidence>
<dbReference type="PANTHER" id="PTHR47938:SF35">
    <property type="entry name" value="PENTATRICOPEPTIDE REPEAT-CONTAINING PROTEIN 4, MITOCHONDRIAL-RELATED"/>
    <property type="match status" value="1"/>
</dbReference>
<dbReference type="AlphaFoldDB" id="A0AAD5VSB8"/>
<dbReference type="Proteomes" id="UP001213000">
    <property type="component" value="Unassembled WGS sequence"/>
</dbReference>
<feature type="region of interest" description="Disordered" evidence="2">
    <location>
        <begin position="990"/>
        <end position="1012"/>
    </location>
</feature>
<dbReference type="InterPro" id="IPR011990">
    <property type="entry name" value="TPR-like_helical_dom_sf"/>
</dbReference>
<accession>A0AAD5VSB8</accession>